<comment type="subcellular location">
    <subcellularLocation>
        <location evidence="2">Golgi apparatus</location>
        <location evidence="2">trans-Golgi network membrane</location>
        <topology evidence="2">Single-pass type I membrane protein</topology>
    </subcellularLocation>
</comment>
<dbReference type="FunFam" id="3.40.50.1820:FF:000121">
    <property type="entry name" value="Carboxypeptidase D"/>
    <property type="match status" value="1"/>
</dbReference>
<dbReference type="Proteomes" id="UP000224634">
    <property type="component" value="Unassembled WGS sequence"/>
</dbReference>
<feature type="transmembrane region" description="Helical" evidence="17">
    <location>
        <begin position="526"/>
        <end position="543"/>
    </location>
</feature>
<reference evidence="19 20" key="1">
    <citation type="submission" date="2017-10" db="EMBL/GenBank/DDBJ databases">
        <title>Comparative genomics in systemic dimorphic fungi from Ajellomycetaceae.</title>
        <authorList>
            <person name="Munoz J.F."/>
            <person name="Mcewen J.G."/>
            <person name="Clay O.K."/>
            <person name="Cuomo C.A."/>
        </authorList>
    </citation>
    <scope>NUCLEOTIDE SEQUENCE [LARGE SCALE GENOMIC DNA]</scope>
    <source>
        <strain evidence="19 20">UAMH7299</strain>
    </source>
</reference>
<evidence type="ECO:0000256" key="17">
    <source>
        <dbReference type="SAM" id="Phobius"/>
    </source>
</evidence>
<keyword evidence="6 17" id="KW-0812">Transmembrane</keyword>
<evidence type="ECO:0000256" key="14">
    <source>
        <dbReference type="ARBA" id="ARBA00037042"/>
    </source>
</evidence>
<keyword evidence="8 18" id="KW-0732">Signal</keyword>
<evidence type="ECO:0000256" key="18">
    <source>
        <dbReference type="SAM" id="SignalP"/>
    </source>
</evidence>
<evidence type="ECO:0000256" key="16">
    <source>
        <dbReference type="SAM" id="MobiDB-lite"/>
    </source>
</evidence>
<dbReference type="PRINTS" id="PR00724">
    <property type="entry name" value="CRBOXYPTASEC"/>
</dbReference>
<name>A0A2B7X1V2_POLH7</name>
<dbReference type="PROSITE" id="PS00131">
    <property type="entry name" value="CARBOXYPEPT_SER_SER"/>
    <property type="match status" value="1"/>
</dbReference>
<feature type="compositionally biased region" description="Acidic residues" evidence="16">
    <location>
        <begin position="579"/>
        <end position="589"/>
    </location>
</feature>
<gene>
    <name evidence="19" type="ORF">AJ80_08306</name>
</gene>
<dbReference type="GO" id="GO:0005802">
    <property type="term" value="C:trans-Golgi network"/>
    <property type="evidence" value="ECO:0007669"/>
    <property type="project" value="TreeGrafter"/>
</dbReference>
<evidence type="ECO:0000256" key="4">
    <source>
        <dbReference type="ARBA" id="ARBA00022645"/>
    </source>
</evidence>
<dbReference type="SUPFAM" id="SSF53474">
    <property type="entry name" value="alpha/beta-Hydrolases"/>
    <property type="match status" value="1"/>
</dbReference>
<evidence type="ECO:0000256" key="9">
    <source>
        <dbReference type="ARBA" id="ARBA00022801"/>
    </source>
</evidence>
<dbReference type="InterPro" id="IPR018202">
    <property type="entry name" value="Ser_caboxypep_ser_AS"/>
</dbReference>
<evidence type="ECO:0000256" key="1">
    <source>
        <dbReference type="ARBA" id="ARBA00001003"/>
    </source>
</evidence>
<keyword evidence="10 17" id="KW-1133">Transmembrane helix</keyword>
<protein>
    <recommendedName>
        <fullName evidence="15">Carboxypeptidase</fullName>
        <ecNumber evidence="15">3.4.16.-</ecNumber>
    </recommendedName>
</protein>
<evidence type="ECO:0000256" key="3">
    <source>
        <dbReference type="ARBA" id="ARBA00009431"/>
    </source>
</evidence>
<evidence type="ECO:0000256" key="8">
    <source>
        <dbReference type="ARBA" id="ARBA00022729"/>
    </source>
</evidence>
<evidence type="ECO:0000256" key="2">
    <source>
        <dbReference type="ARBA" id="ARBA00004393"/>
    </source>
</evidence>
<feature type="compositionally biased region" description="Basic and acidic residues" evidence="16">
    <location>
        <begin position="636"/>
        <end position="651"/>
    </location>
</feature>
<accession>A0A2B7X1V2</accession>
<dbReference type="GO" id="GO:0006915">
    <property type="term" value="P:apoptotic process"/>
    <property type="evidence" value="ECO:0007669"/>
    <property type="project" value="UniProtKB-KW"/>
</dbReference>
<comment type="similarity">
    <text evidence="3 15">Belongs to the peptidase S10 family.</text>
</comment>
<sequence length="651" mass="72749">MLWSESWAPELQLSGPRLWSKWVLTALVLASPLSVYAEKSAADYYVRSLPGQPEGPLLKMHAGHIEVDPENNGNLFFWHYQNRHIADRQRTVIWLNGGPGCSSMDGALMEVGPYRLKDENTLVYNEGSWDEFANLLFVDQPVGTGFSYVNTNSYIHQLDEMAAHFVIFLEKWFELFPQYEQDDIYIAGESYAGQHIPYIAKAILERNKKKADTQSGWNVKGLVIGNGWISPVDQYQAYVTYAYQEGLITDGTPAAKQAESRLSKCLKKMNEKGGIKVTVPECEDVLQGILKDTQVDRQCINMYDIRLQDTYPSCGMNWPPDLTSITPYLRRRDVTSALNINPDKKTGWTECSGAVSGNFHANNSTPAVEFLPDLLEAGIPIVLFSGQKDFICNHIGTEEMIKNMKWSGGTGFELSPGVWAPRQDWTFEGEPAGIYQKARNLTYILFYNSSHMVPFDYPRRTRDMLDRFLNIDIGHIGGPAADSRIDGEKAPPTSVAGHPNSTAAAQQEDERVQTAKWDAYYKAGEAALVVVVIAASVWGFFIWRSRRTRQGYQGVYPNDDGGSSGSLPQFGNRRRDNGDLEAADFDESELDRMTPNQAASSSVPHLDERENYSVGEESSDDEDEKSGNHRGANSKEPVRGEEAHISEKGGS</sequence>
<feature type="signal peptide" evidence="18">
    <location>
        <begin position="1"/>
        <end position="37"/>
    </location>
</feature>
<feature type="chain" id="PRO_5013378617" description="Carboxypeptidase" evidence="18">
    <location>
        <begin position="38"/>
        <end position="651"/>
    </location>
</feature>
<evidence type="ECO:0000313" key="20">
    <source>
        <dbReference type="Proteomes" id="UP000224634"/>
    </source>
</evidence>
<dbReference type="GO" id="GO:0004185">
    <property type="term" value="F:serine-type carboxypeptidase activity"/>
    <property type="evidence" value="ECO:0007669"/>
    <property type="project" value="UniProtKB-UniRule"/>
</dbReference>
<comment type="function">
    <text evidence="14">Protease with a carboxypeptidase B-like function involved in the C-terminal processing of the lysine and arginine residues from protein precursors. Promotes cell fusion and is involved in the programmed cell death.</text>
</comment>
<feature type="region of interest" description="Disordered" evidence="16">
    <location>
        <begin position="554"/>
        <end position="651"/>
    </location>
</feature>
<evidence type="ECO:0000256" key="7">
    <source>
        <dbReference type="ARBA" id="ARBA00022703"/>
    </source>
</evidence>
<dbReference type="PANTHER" id="PTHR11802">
    <property type="entry name" value="SERINE PROTEASE FAMILY S10 SERINE CARBOXYPEPTIDASE"/>
    <property type="match status" value="1"/>
</dbReference>
<evidence type="ECO:0000256" key="13">
    <source>
        <dbReference type="ARBA" id="ARBA00023180"/>
    </source>
</evidence>
<evidence type="ECO:0000256" key="10">
    <source>
        <dbReference type="ARBA" id="ARBA00022989"/>
    </source>
</evidence>
<dbReference type="Pfam" id="PF00450">
    <property type="entry name" value="Peptidase_S10"/>
    <property type="match status" value="1"/>
</dbReference>
<keyword evidence="13" id="KW-0325">Glycoprotein</keyword>
<evidence type="ECO:0000256" key="15">
    <source>
        <dbReference type="RuleBase" id="RU361156"/>
    </source>
</evidence>
<dbReference type="InterPro" id="IPR029058">
    <property type="entry name" value="AB_hydrolase_fold"/>
</dbReference>
<dbReference type="OrthoDB" id="443318at2759"/>
<dbReference type="PANTHER" id="PTHR11802:SF190">
    <property type="entry name" value="PHEROMONE-PROCESSING CARBOXYPEPTIDASE KEX1"/>
    <property type="match status" value="1"/>
</dbReference>
<keyword evidence="7" id="KW-0053">Apoptosis</keyword>
<organism evidence="19 20">
    <name type="scientific">Polytolypa hystricis (strain UAMH7299)</name>
    <dbReference type="NCBI Taxonomy" id="1447883"/>
    <lineage>
        <taxon>Eukaryota</taxon>
        <taxon>Fungi</taxon>
        <taxon>Dikarya</taxon>
        <taxon>Ascomycota</taxon>
        <taxon>Pezizomycotina</taxon>
        <taxon>Eurotiomycetes</taxon>
        <taxon>Eurotiomycetidae</taxon>
        <taxon>Onygenales</taxon>
        <taxon>Onygenales incertae sedis</taxon>
        <taxon>Polytolypa</taxon>
    </lineage>
</organism>
<keyword evidence="9 15" id="KW-0378">Hydrolase</keyword>
<keyword evidence="12 17" id="KW-0472">Membrane</keyword>
<feature type="region of interest" description="Disordered" evidence="16">
    <location>
        <begin position="480"/>
        <end position="508"/>
    </location>
</feature>
<evidence type="ECO:0000256" key="12">
    <source>
        <dbReference type="ARBA" id="ARBA00023136"/>
    </source>
</evidence>
<keyword evidence="5 15" id="KW-0645">Protease</keyword>
<comment type="caution">
    <text evidence="19">The sequence shown here is derived from an EMBL/GenBank/DDBJ whole genome shotgun (WGS) entry which is preliminary data.</text>
</comment>
<keyword evidence="4 15" id="KW-0121">Carboxypeptidase</keyword>
<dbReference type="InterPro" id="IPR001563">
    <property type="entry name" value="Peptidase_S10"/>
</dbReference>
<dbReference type="STRING" id="1447883.A0A2B7X1V2"/>
<evidence type="ECO:0000256" key="6">
    <source>
        <dbReference type="ARBA" id="ARBA00022692"/>
    </source>
</evidence>
<dbReference type="EC" id="3.4.16.-" evidence="15"/>
<comment type="catalytic activity">
    <reaction evidence="1">
        <text>Preferential release of a C-terminal arginine or lysine residue.</text>
        <dbReference type="EC" id="3.4.16.6"/>
    </reaction>
</comment>
<dbReference type="AlphaFoldDB" id="A0A2B7X1V2"/>
<dbReference type="Gene3D" id="3.40.50.1820">
    <property type="entry name" value="alpha/beta hydrolase"/>
    <property type="match status" value="1"/>
</dbReference>
<keyword evidence="20" id="KW-1185">Reference proteome</keyword>
<dbReference type="GO" id="GO:0006508">
    <property type="term" value="P:proteolysis"/>
    <property type="evidence" value="ECO:0007669"/>
    <property type="project" value="UniProtKB-KW"/>
</dbReference>
<evidence type="ECO:0000256" key="11">
    <source>
        <dbReference type="ARBA" id="ARBA00023034"/>
    </source>
</evidence>
<proteinExistence type="inferred from homology"/>
<evidence type="ECO:0000313" key="19">
    <source>
        <dbReference type="EMBL" id="PGH05614.1"/>
    </source>
</evidence>
<feature type="compositionally biased region" description="Polar residues" evidence="16">
    <location>
        <begin position="594"/>
        <end position="603"/>
    </location>
</feature>
<dbReference type="EMBL" id="PDNA01000186">
    <property type="protein sequence ID" value="PGH05614.1"/>
    <property type="molecule type" value="Genomic_DNA"/>
</dbReference>
<keyword evidence="11" id="KW-0333">Golgi apparatus</keyword>
<evidence type="ECO:0000256" key="5">
    <source>
        <dbReference type="ARBA" id="ARBA00022670"/>
    </source>
</evidence>